<comment type="caution">
    <text evidence="1">The sequence shown here is derived from an EMBL/GenBank/DDBJ whole genome shotgun (WGS) entry which is preliminary data.</text>
</comment>
<name>A0A2N3J1E5_AERSO</name>
<dbReference type="EMBL" id="LJZX01000031">
    <property type="protein sequence ID" value="PKQ79350.1"/>
    <property type="molecule type" value="Genomic_DNA"/>
</dbReference>
<proteinExistence type="predicted"/>
<protein>
    <submittedName>
        <fullName evidence="1">Uncharacterized protein</fullName>
    </submittedName>
</protein>
<evidence type="ECO:0000313" key="2">
    <source>
        <dbReference type="Proteomes" id="UP000233526"/>
    </source>
</evidence>
<dbReference type="RefSeq" id="WP_101317408.1">
    <property type="nucleotide sequence ID" value="NZ_CAWNSS010000031.1"/>
</dbReference>
<sequence>MMFHAMLSTLVRQLSLPQECQHEQGLDLQAGPFSLHIRERDQLVTLFIPLGDIQTPSLAAMADWPVLQLSRGSEQSTLLWCREWLDKLDVELLIDLVSRMLHQAEALSQSTAPAATGVSEPVIEQAVSRPNCGIPTTIRA</sequence>
<reference evidence="1 2" key="1">
    <citation type="journal article" date="2017" name="Front. Microbiol.">
        <title>Strong Genomic and Phenotypic Heterogeneity in the Aeromonas sobria Species Complex.</title>
        <authorList>
            <person name="Gauthier J."/>
            <person name="Vincent A.T."/>
            <person name="Charette S.J."/>
            <person name="Derome N."/>
        </authorList>
    </citation>
    <scope>NUCLEOTIDE SEQUENCE [LARGE SCALE GENOMIC DNA]</scope>
    <source>
        <strain evidence="1 2">JF2635</strain>
    </source>
</reference>
<dbReference type="SUPFAM" id="SSF69635">
    <property type="entry name" value="Type III secretory system chaperone-like"/>
    <property type="match status" value="1"/>
</dbReference>
<evidence type="ECO:0000313" key="1">
    <source>
        <dbReference type="EMBL" id="PKQ79350.1"/>
    </source>
</evidence>
<dbReference type="AlphaFoldDB" id="A0A2N3J1E5"/>
<dbReference type="Gene3D" id="3.30.1460.10">
    <property type="match status" value="1"/>
</dbReference>
<accession>A0A2N3J1E5</accession>
<dbReference type="Proteomes" id="UP000233526">
    <property type="component" value="Unassembled WGS sequence"/>
</dbReference>
<organism evidence="1 2">
    <name type="scientific">Aeromonas sobria</name>
    <dbReference type="NCBI Taxonomy" id="646"/>
    <lineage>
        <taxon>Bacteria</taxon>
        <taxon>Pseudomonadati</taxon>
        <taxon>Pseudomonadota</taxon>
        <taxon>Gammaproteobacteria</taxon>
        <taxon>Aeromonadales</taxon>
        <taxon>Aeromonadaceae</taxon>
        <taxon>Aeromonas</taxon>
    </lineage>
</organism>
<gene>
    <name evidence="1" type="ORF">AOX56_14485</name>
</gene>